<reference evidence="1" key="1">
    <citation type="journal article" date="2020" name="Stud. Mycol.">
        <title>101 Dothideomycetes genomes: a test case for predicting lifestyles and emergence of pathogens.</title>
        <authorList>
            <person name="Haridas S."/>
            <person name="Albert R."/>
            <person name="Binder M."/>
            <person name="Bloem J."/>
            <person name="Labutti K."/>
            <person name="Salamov A."/>
            <person name="Andreopoulos B."/>
            <person name="Baker S."/>
            <person name="Barry K."/>
            <person name="Bills G."/>
            <person name="Bluhm B."/>
            <person name="Cannon C."/>
            <person name="Castanera R."/>
            <person name="Culley D."/>
            <person name="Daum C."/>
            <person name="Ezra D."/>
            <person name="Gonzalez J."/>
            <person name="Henrissat B."/>
            <person name="Kuo A."/>
            <person name="Liang C."/>
            <person name="Lipzen A."/>
            <person name="Lutzoni F."/>
            <person name="Magnuson J."/>
            <person name="Mondo S."/>
            <person name="Nolan M."/>
            <person name="Ohm R."/>
            <person name="Pangilinan J."/>
            <person name="Park H.-J."/>
            <person name="Ramirez L."/>
            <person name="Alfaro M."/>
            <person name="Sun H."/>
            <person name="Tritt A."/>
            <person name="Yoshinaga Y."/>
            <person name="Zwiers L.-H."/>
            <person name="Turgeon B."/>
            <person name="Goodwin S."/>
            <person name="Spatafora J."/>
            <person name="Crous P."/>
            <person name="Grigoriev I."/>
        </authorList>
    </citation>
    <scope>NUCLEOTIDE SEQUENCE</scope>
    <source>
        <strain evidence="1">CBS 130266</strain>
    </source>
</reference>
<accession>A0A9P4NXU0</accession>
<sequence length="106" mass="12128">MAPVLIAYSGLVFAYSYVYKLATPPSNWPQHQNTISDIINSKLLLPQRYMCFWTGWYLEGPSNIFAEHFSNLWRYEDGKPSCNDYSLTAKTSFTCGATTTVLSRNR</sequence>
<dbReference type="AlphaFoldDB" id="A0A9P4NXU0"/>
<dbReference type="Proteomes" id="UP000800235">
    <property type="component" value="Unassembled WGS sequence"/>
</dbReference>
<proteinExistence type="predicted"/>
<protein>
    <submittedName>
        <fullName evidence="1">Uncharacterized protein</fullName>
    </submittedName>
</protein>
<evidence type="ECO:0000313" key="1">
    <source>
        <dbReference type="EMBL" id="KAF2433091.1"/>
    </source>
</evidence>
<dbReference type="EMBL" id="MU007022">
    <property type="protein sequence ID" value="KAF2433091.1"/>
    <property type="molecule type" value="Genomic_DNA"/>
</dbReference>
<evidence type="ECO:0000313" key="2">
    <source>
        <dbReference type="Proteomes" id="UP000800235"/>
    </source>
</evidence>
<organism evidence="1 2">
    <name type="scientific">Tothia fuscella</name>
    <dbReference type="NCBI Taxonomy" id="1048955"/>
    <lineage>
        <taxon>Eukaryota</taxon>
        <taxon>Fungi</taxon>
        <taxon>Dikarya</taxon>
        <taxon>Ascomycota</taxon>
        <taxon>Pezizomycotina</taxon>
        <taxon>Dothideomycetes</taxon>
        <taxon>Pleosporomycetidae</taxon>
        <taxon>Venturiales</taxon>
        <taxon>Cylindrosympodiaceae</taxon>
        <taxon>Tothia</taxon>
    </lineage>
</organism>
<name>A0A9P4NXU0_9PEZI</name>
<gene>
    <name evidence="1" type="ORF">EJ08DRAFT_647492</name>
</gene>
<keyword evidence="2" id="KW-1185">Reference proteome</keyword>
<comment type="caution">
    <text evidence="1">The sequence shown here is derived from an EMBL/GenBank/DDBJ whole genome shotgun (WGS) entry which is preliminary data.</text>
</comment>